<dbReference type="EMBL" id="CP089982">
    <property type="protein sequence ID" value="WXA90382.1"/>
    <property type="molecule type" value="Genomic_DNA"/>
</dbReference>
<dbReference type="InterPro" id="IPR041910">
    <property type="entry name" value="Alpha_h_PorB/PorC"/>
</dbReference>
<protein>
    <submittedName>
        <fullName evidence="4">M57 family metalloprotease</fullName>
    </submittedName>
</protein>
<dbReference type="Gene3D" id="2.40.128.340">
    <property type="match status" value="1"/>
</dbReference>
<reference evidence="4 5" key="1">
    <citation type="submission" date="2021-12" db="EMBL/GenBank/DDBJ databases">
        <title>Discovery of the Pendulisporaceae a myxobacterial family with distinct sporulation behavior and unique specialized metabolism.</title>
        <authorList>
            <person name="Garcia R."/>
            <person name="Popoff A."/>
            <person name="Bader C.D."/>
            <person name="Loehr J."/>
            <person name="Walesch S."/>
            <person name="Walt C."/>
            <person name="Boldt J."/>
            <person name="Bunk B."/>
            <person name="Haeckl F.J.F.P.J."/>
            <person name="Gunesch A.P."/>
            <person name="Birkelbach J."/>
            <person name="Nuebel U."/>
            <person name="Pietschmann T."/>
            <person name="Bach T."/>
            <person name="Mueller R."/>
        </authorList>
    </citation>
    <scope>NUCLEOTIDE SEQUENCE [LARGE SCALE GENOMIC DNA]</scope>
    <source>
        <strain evidence="4 5">MSr12523</strain>
    </source>
</reference>
<keyword evidence="4" id="KW-0645">Protease</keyword>
<dbReference type="InterPro" id="IPR024079">
    <property type="entry name" value="MetalloPept_cat_dom_sf"/>
</dbReference>
<dbReference type="SUPFAM" id="SSF69318">
    <property type="entry name" value="Integrin alpha N-terminal domain"/>
    <property type="match status" value="1"/>
</dbReference>
<dbReference type="Pfam" id="PF13517">
    <property type="entry name" value="FG-GAP_3"/>
    <property type="match status" value="1"/>
</dbReference>
<dbReference type="PROSITE" id="PS51257">
    <property type="entry name" value="PROKAR_LIPOPROTEIN"/>
    <property type="match status" value="1"/>
</dbReference>
<dbReference type="SMART" id="SM00235">
    <property type="entry name" value="ZnMc"/>
    <property type="match status" value="1"/>
</dbReference>
<gene>
    <name evidence="4" type="ORF">LZC95_28450</name>
</gene>
<evidence type="ECO:0000313" key="4">
    <source>
        <dbReference type="EMBL" id="WXA90382.1"/>
    </source>
</evidence>
<dbReference type="Gene3D" id="3.40.390.10">
    <property type="entry name" value="Collagenase (Catalytic Domain)"/>
    <property type="match status" value="1"/>
</dbReference>
<sequence length="620" mass="66872">MTNRHLSQFGRTSLFALLLTGGTALAAGCSGTDSAGPSGETENVGSTAKTFEQFEASVYREADTGIYIVDGDIPITSRDALKEYFEKYVRDGALIVNRVNNADDRWNDTQKLDLTYCVSTGFGTNYNAVVAAMEDAASAWSSNTRVAFRHVAGQDGSCTATNDNVLFDVRPVSGQSYLARAFFPSYARANRNVLIDGTAFSSGTYTLTGILRHELGHTLGFRHEHTRPESKTCFEDNNWRPLTAYDAASVMHYPQCNGTNRGDLLLTPKDIEGAVALYGLPAGPRAKSLCRTAPTATSLRVRSDLAAPWNNAGTTSVAVYPSTGSSFNGWYQGLTAGGWSDTDKFAAGDFNKDGLADTATAWNDNGKVTIAVRLSTGRAFTMATWAQTQLPFFESSQLLPGDFNKDGFADLAIAWNDQGKTTVGVLLSNGSSFGAYQAWSTRQGGWSDTDRWTVGDFNNDGSTDLATVWNFNGENAIAIRRSTGSSFVLQDSAIHMGGWLESTKWLAGDFNGDSKTDLAAAWNDSKKAKVAVYLSTGSTFNGWNQWDTSGGGWSDDDNWVAGDFDGDGYSDLATAWKFNNDNVLTVRRSTGTAFKAGEAWLNPAGGWIPSTQWCAGKFAR</sequence>
<keyword evidence="4" id="KW-0482">Metalloprotease</keyword>
<feature type="chain" id="PRO_5045191781" evidence="2">
    <location>
        <begin position="27"/>
        <end position="620"/>
    </location>
</feature>
<dbReference type="RefSeq" id="WP_394840994.1">
    <property type="nucleotide sequence ID" value="NZ_CP089982.1"/>
</dbReference>
<keyword evidence="1 2" id="KW-0732">Signal</keyword>
<name>A0ABZ2JZN6_9BACT</name>
<accession>A0ABZ2JZN6</accession>
<dbReference type="Proteomes" id="UP001379533">
    <property type="component" value="Chromosome"/>
</dbReference>
<organism evidence="4 5">
    <name type="scientific">Pendulispora brunnea</name>
    <dbReference type="NCBI Taxonomy" id="2905690"/>
    <lineage>
        <taxon>Bacteria</taxon>
        <taxon>Pseudomonadati</taxon>
        <taxon>Myxococcota</taxon>
        <taxon>Myxococcia</taxon>
        <taxon>Myxococcales</taxon>
        <taxon>Sorangiineae</taxon>
        <taxon>Pendulisporaceae</taxon>
        <taxon>Pendulispora</taxon>
    </lineage>
</organism>
<keyword evidence="4" id="KW-0378">Hydrolase</keyword>
<evidence type="ECO:0000259" key="3">
    <source>
        <dbReference type="SMART" id="SM00235"/>
    </source>
</evidence>
<evidence type="ECO:0000256" key="1">
    <source>
        <dbReference type="ARBA" id="ARBA00022729"/>
    </source>
</evidence>
<dbReference type="InterPro" id="IPR028994">
    <property type="entry name" value="Integrin_alpha_N"/>
</dbReference>
<dbReference type="InterPro" id="IPR013517">
    <property type="entry name" value="FG-GAP"/>
</dbReference>
<dbReference type="PANTHER" id="PTHR46580">
    <property type="entry name" value="SENSOR KINASE-RELATED"/>
    <property type="match status" value="1"/>
</dbReference>
<dbReference type="InterPro" id="IPR006026">
    <property type="entry name" value="Peptidase_Metallo"/>
</dbReference>
<dbReference type="Pfam" id="PF13688">
    <property type="entry name" value="Reprolysin_5"/>
    <property type="match status" value="1"/>
</dbReference>
<feature type="domain" description="Peptidase metallopeptidase" evidence="3">
    <location>
        <begin position="102"/>
        <end position="256"/>
    </location>
</feature>
<feature type="signal peptide" evidence="2">
    <location>
        <begin position="1"/>
        <end position="26"/>
    </location>
</feature>
<dbReference type="GO" id="GO:0008237">
    <property type="term" value="F:metallopeptidase activity"/>
    <property type="evidence" value="ECO:0007669"/>
    <property type="project" value="UniProtKB-KW"/>
</dbReference>
<keyword evidence="5" id="KW-1185">Reference proteome</keyword>
<dbReference type="Gene3D" id="1.10.10.1280">
    <property type="entry name" value="Alpha-helical porin B/porin C"/>
    <property type="match status" value="3"/>
</dbReference>
<evidence type="ECO:0000313" key="5">
    <source>
        <dbReference type="Proteomes" id="UP001379533"/>
    </source>
</evidence>
<proteinExistence type="predicted"/>
<dbReference type="SUPFAM" id="SSF55486">
    <property type="entry name" value="Metalloproteases ('zincins'), catalytic domain"/>
    <property type="match status" value="1"/>
</dbReference>
<evidence type="ECO:0000256" key="2">
    <source>
        <dbReference type="SAM" id="SignalP"/>
    </source>
</evidence>